<evidence type="ECO:0000256" key="1">
    <source>
        <dbReference type="SAM" id="SignalP"/>
    </source>
</evidence>
<feature type="signal peptide" evidence="1">
    <location>
        <begin position="1"/>
        <end position="23"/>
    </location>
</feature>
<organism evidence="2 3">
    <name type="scientific">Hymenobacter montanus</name>
    <dbReference type="NCBI Taxonomy" id="2771359"/>
    <lineage>
        <taxon>Bacteria</taxon>
        <taxon>Pseudomonadati</taxon>
        <taxon>Bacteroidota</taxon>
        <taxon>Cytophagia</taxon>
        <taxon>Cytophagales</taxon>
        <taxon>Hymenobacteraceae</taxon>
        <taxon>Hymenobacter</taxon>
    </lineage>
</organism>
<keyword evidence="3" id="KW-1185">Reference proteome</keyword>
<protein>
    <submittedName>
        <fullName evidence="2">Uncharacterized protein</fullName>
    </submittedName>
</protein>
<name>A0A927BF10_9BACT</name>
<dbReference type="AlphaFoldDB" id="A0A927BF10"/>
<evidence type="ECO:0000313" key="3">
    <source>
        <dbReference type="Proteomes" id="UP000612233"/>
    </source>
</evidence>
<dbReference type="Proteomes" id="UP000612233">
    <property type="component" value="Unassembled WGS sequence"/>
</dbReference>
<sequence length="184" mass="20474">MVAIAFPIAQVTNLTTASLTAQAAALGYPAVLFGLTPAQGGYWREPGLPWLTAEMHDNMPLGYGGYEMIRQYCEFGGNDMAPRFPKGCWVNMAPVHEKKNLVVGKVYVYCYLNHETGKHEYQAGRLESIGGNCLWARADNNPAVGLCWLLNEDEPHKAVWDVYEITHYVSYPSEEEQQEGASRA</sequence>
<proteinExistence type="predicted"/>
<reference evidence="2" key="1">
    <citation type="submission" date="2020-09" db="EMBL/GenBank/DDBJ databases">
        <authorList>
            <person name="Kim M.K."/>
        </authorList>
    </citation>
    <scope>NUCLEOTIDE SEQUENCE</scope>
    <source>
        <strain evidence="2">BT664</strain>
    </source>
</reference>
<feature type="chain" id="PRO_5037895813" evidence="1">
    <location>
        <begin position="24"/>
        <end position="184"/>
    </location>
</feature>
<comment type="caution">
    <text evidence="2">The sequence shown here is derived from an EMBL/GenBank/DDBJ whole genome shotgun (WGS) entry which is preliminary data.</text>
</comment>
<gene>
    <name evidence="2" type="ORF">IC235_17410</name>
</gene>
<evidence type="ECO:0000313" key="2">
    <source>
        <dbReference type="EMBL" id="MBD2769671.1"/>
    </source>
</evidence>
<dbReference type="RefSeq" id="WP_191006480.1">
    <property type="nucleotide sequence ID" value="NZ_JACXAD010000022.1"/>
</dbReference>
<dbReference type="EMBL" id="JACXAD010000022">
    <property type="protein sequence ID" value="MBD2769671.1"/>
    <property type="molecule type" value="Genomic_DNA"/>
</dbReference>
<accession>A0A927BF10</accession>
<keyword evidence="1" id="KW-0732">Signal</keyword>